<reference evidence="1" key="1">
    <citation type="submission" date="2014-09" db="EMBL/GenBank/DDBJ databases">
        <authorList>
            <person name="Magalhaes I.L.F."/>
            <person name="Oliveira U."/>
            <person name="Santos F.R."/>
            <person name="Vidigal T.H.D.A."/>
            <person name="Brescovit A.D."/>
            <person name="Santos A.J."/>
        </authorList>
    </citation>
    <scope>NUCLEOTIDE SEQUENCE</scope>
    <source>
        <tissue evidence="1">Shoot tissue taken approximately 20 cm above the soil surface</tissue>
    </source>
</reference>
<accession>A0A0A8YAL8</accession>
<dbReference type="AlphaFoldDB" id="A0A0A8YAL8"/>
<evidence type="ECO:0000313" key="1">
    <source>
        <dbReference type="EMBL" id="JAD22969.1"/>
    </source>
</evidence>
<name>A0A0A8YAL8_ARUDO</name>
<protein>
    <submittedName>
        <fullName evidence="1">Uncharacterized protein</fullName>
    </submittedName>
</protein>
<sequence length="38" mass="4422">MRIVQVRVIMHGTCFYANMQQVHITFAVSSFHITTPEK</sequence>
<reference evidence="1" key="2">
    <citation type="journal article" date="2015" name="Data Brief">
        <title>Shoot transcriptome of the giant reed, Arundo donax.</title>
        <authorList>
            <person name="Barrero R.A."/>
            <person name="Guerrero F.D."/>
            <person name="Moolhuijzen P."/>
            <person name="Goolsby J.A."/>
            <person name="Tidwell J."/>
            <person name="Bellgard S.E."/>
            <person name="Bellgard M.I."/>
        </authorList>
    </citation>
    <scope>NUCLEOTIDE SEQUENCE</scope>
    <source>
        <tissue evidence="1">Shoot tissue taken approximately 20 cm above the soil surface</tissue>
    </source>
</reference>
<proteinExistence type="predicted"/>
<organism evidence="1">
    <name type="scientific">Arundo donax</name>
    <name type="common">Giant reed</name>
    <name type="synonym">Donax arundinaceus</name>
    <dbReference type="NCBI Taxonomy" id="35708"/>
    <lineage>
        <taxon>Eukaryota</taxon>
        <taxon>Viridiplantae</taxon>
        <taxon>Streptophyta</taxon>
        <taxon>Embryophyta</taxon>
        <taxon>Tracheophyta</taxon>
        <taxon>Spermatophyta</taxon>
        <taxon>Magnoliopsida</taxon>
        <taxon>Liliopsida</taxon>
        <taxon>Poales</taxon>
        <taxon>Poaceae</taxon>
        <taxon>PACMAD clade</taxon>
        <taxon>Arundinoideae</taxon>
        <taxon>Arundineae</taxon>
        <taxon>Arundo</taxon>
    </lineage>
</organism>
<dbReference type="EMBL" id="GBRH01274926">
    <property type="protein sequence ID" value="JAD22969.1"/>
    <property type="molecule type" value="Transcribed_RNA"/>
</dbReference>